<feature type="compositionally biased region" description="Basic and acidic residues" evidence="3">
    <location>
        <begin position="279"/>
        <end position="288"/>
    </location>
</feature>
<evidence type="ECO:0000256" key="1">
    <source>
        <dbReference type="ARBA" id="ARBA00008645"/>
    </source>
</evidence>
<name>A0A1I4VME3_9GAMM</name>
<dbReference type="PANTHER" id="PTHR43798">
    <property type="entry name" value="MONOACYLGLYCEROL LIPASE"/>
    <property type="match status" value="1"/>
</dbReference>
<reference evidence="5 6" key="1">
    <citation type="submission" date="2016-10" db="EMBL/GenBank/DDBJ databases">
        <authorList>
            <person name="de Groot N.N."/>
        </authorList>
    </citation>
    <scope>NUCLEOTIDE SEQUENCE [LARGE SCALE GENOMIC DNA]</scope>
    <source>
        <strain evidence="5 6">CGMCC 1.7659</strain>
    </source>
</reference>
<dbReference type="GO" id="GO:0016020">
    <property type="term" value="C:membrane"/>
    <property type="evidence" value="ECO:0007669"/>
    <property type="project" value="TreeGrafter"/>
</dbReference>
<accession>A0A1I4VME3</accession>
<dbReference type="InterPro" id="IPR029058">
    <property type="entry name" value="AB_hydrolase_fold"/>
</dbReference>
<dbReference type="PRINTS" id="PR00111">
    <property type="entry name" value="ABHYDROLASE"/>
</dbReference>
<dbReference type="RefSeq" id="WP_092404527.1">
    <property type="nucleotide sequence ID" value="NZ_FOVF01000002.1"/>
</dbReference>
<dbReference type="AlphaFoldDB" id="A0A1I4VME3"/>
<keyword evidence="2 5" id="KW-0378">Hydrolase</keyword>
<evidence type="ECO:0000259" key="4">
    <source>
        <dbReference type="Pfam" id="PF00561"/>
    </source>
</evidence>
<dbReference type="EMBL" id="FOVF01000002">
    <property type="protein sequence ID" value="SFN02215.1"/>
    <property type="molecule type" value="Genomic_DNA"/>
</dbReference>
<dbReference type="Pfam" id="PF00561">
    <property type="entry name" value="Abhydrolase_1"/>
    <property type="match status" value="1"/>
</dbReference>
<keyword evidence="6" id="KW-1185">Reference proteome</keyword>
<dbReference type="InterPro" id="IPR000073">
    <property type="entry name" value="AB_hydrolase_1"/>
</dbReference>
<proteinExistence type="inferred from homology"/>
<dbReference type="PANTHER" id="PTHR43798:SF14">
    <property type="entry name" value="SERINE HYDROLASE-LIKE PROTEIN DDB_G0286239"/>
    <property type="match status" value="1"/>
</dbReference>
<dbReference type="STRING" id="578942.SAMN05216289_102222"/>
<dbReference type="OrthoDB" id="149912at2"/>
<evidence type="ECO:0000256" key="3">
    <source>
        <dbReference type="SAM" id="MobiDB-lite"/>
    </source>
</evidence>
<comment type="similarity">
    <text evidence="1">Belongs to the AB hydrolase superfamily.</text>
</comment>
<dbReference type="Gene3D" id="3.40.50.1820">
    <property type="entry name" value="alpha/beta hydrolase"/>
    <property type="match status" value="2"/>
</dbReference>
<feature type="domain" description="AB hydrolase-1" evidence="4">
    <location>
        <begin position="29"/>
        <end position="149"/>
    </location>
</feature>
<dbReference type="GO" id="GO:0016787">
    <property type="term" value="F:hydrolase activity"/>
    <property type="evidence" value="ECO:0007669"/>
    <property type="project" value="UniProtKB-KW"/>
</dbReference>
<sequence>MSMPKAAELRIPLRHLSLAAKAWGHADDPPILAVHGWLDNAASFDRLAPLLPGRRVIALDLAGHGRSDHRPSGSWYPYVDFLDDLGEVVRGFGWPTVDLLGHSLGATLVSLFAALCPERVGRLLLIEGLGPLTLAVDKTFEQLRRSFTARAAFKGNGLRVFPDIDAAIAARRSAGQLSEHAARCIVERGVRAAGEGGVVRPATMQGDAGGSEGGPDVRSGDGDRSLERGDAFLLGTSGGAGQRVQARSGDGDRGLDRDNAFLLGTSGEAGQRVQAGSGDGDRGLDRDNAFPGLSWSTDPALTLPSPTRLSEEQLAVILPNISAKTLLVLAAPEAPYLPRSIMDARIALVRDIEVIRMQGTHHLHLEDPVPVAAAINRFLESG</sequence>
<evidence type="ECO:0000256" key="2">
    <source>
        <dbReference type="ARBA" id="ARBA00022801"/>
    </source>
</evidence>
<dbReference type="Proteomes" id="UP000198575">
    <property type="component" value="Unassembled WGS sequence"/>
</dbReference>
<feature type="compositionally biased region" description="Basic and acidic residues" evidence="3">
    <location>
        <begin position="218"/>
        <end position="230"/>
    </location>
</feature>
<dbReference type="SUPFAM" id="SSF53474">
    <property type="entry name" value="alpha/beta-Hydrolases"/>
    <property type="match status" value="1"/>
</dbReference>
<dbReference type="InterPro" id="IPR050266">
    <property type="entry name" value="AB_hydrolase_sf"/>
</dbReference>
<protein>
    <submittedName>
        <fullName evidence="5">Alpha/beta hydrolase fold</fullName>
    </submittedName>
</protein>
<organism evidence="5 6">
    <name type="scientific">Dokdonella immobilis</name>
    <dbReference type="NCBI Taxonomy" id="578942"/>
    <lineage>
        <taxon>Bacteria</taxon>
        <taxon>Pseudomonadati</taxon>
        <taxon>Pseudomonadota</taxon>
        <taxon>Gammaproteobacteria</taxon>
        <taxon>Lysobacterales</taxon>
        <taxon>Rhodanobacteraceae</taxon>
        <taxon>Dokdonella</taxon>
    </lineage>
</organism>
<evidence type="ECO:0000313" key="5">
    <source>
        <dbReference type="EMBL" id="SFN02215.1"/>
    </source>
</evidence>
<feature type="compositionally biased region" description="Basic and acidic residues" evidence="3">
    <location>
        <begin position="249"/>
        <end position="259"/>
    </location>
</feature>
<evidence type="ECO:0000313" key="6">
    <source>
        <dbReference type="Proteomes" id="UP000198575"/>
    </source>
</evidence>
<feature type="region of interest" description="Disordered" evidence="3">
    <location>
        <begin position="196"/>
        <end position="295"/>
    </location>
</feature>
<gene>
    <name evidence="5" type="ORF">SAMN05216289_102222</name>
</gene>